<comment type="caution">
    <text evidence="2">The sequence shown here is derived from an EMBL/GenBank/DDBJ whole genome shotgun (WGS) entry which is preliminary data.</text>
</comment>
<evidence type="ECO:0000313" key="3">
    <source>
        <dbReference type="Proteomes" id="UP000539265"/>
    </source>
</evidence>
<reference evidence="2" key="1">
    <citation type="submission" date="2020-08" db="EMBL/GenBank/DDBJ databases">
        <title>Genomic Encyclopedia of Type Strains, Phase III (KMG-III): the genomes of soil and plant-associated and newly described type strains.</title>
        <authorList>
            <person name="Whitman W."/>
        </authorList>
    </citation>
    <scope>NUCLEOTIDE SEQUENCE [LARGE SCALE GENOMIC DNA]</scope>
    <source>
        <strain evidence="2">CECT 8628</strain>
    </source>
</reference>
<name>A0A839SI25_9SPHI</name>
<protein>
    <submittedName>
        <fullName evidence="2">Membrane protein</fullName>
    </submittedName>
</protein>
<keyword evidence="1" id="KW-0472">Membrane</keyword>
<keyword evidence="1" id="KW-1133">Transmembrane helix</keyword>
<keyword evidence="1" id="KW-0812">Transmembrane</keyword>
<evidence type="ECO:0000256" key="1">
    <source>
        <dbReference type="SAM" id="Phobius"/>
    </source>
</evidence>
<organism evidence="2 3">
    <name type="scientific">Mucilaginibacter gotjawali</name>
    <dbReference type="NCBI Taxonomy" id="1550579"/>
    <lineage>
        <taxon>Bacteria</taxon>
        <taxon>Pseudomonadati</taxon>
        <taxon>Bacteroidota</taxon>
        <taxon>Sphingobacteriia</taxon>
        <taxon>Sphingobacteriales</taxon>
        <taxon>Sphingobacteriaceae</taxon>
        <taxon>Mucilaginibacter</taxon>
    </lineage>
</organism>
<gene>
    <name evidence="2" type="ORF">FHS11_003450</name>
</gene>
<sequence length="69" mass="8207">MDEPDIYDPKHWKWSTFYYNQGDKNWFVPGKEGLGLRPNFAHKSIQFIFGLILIITTVLILYNLDVLKF</sequence>
<feature type="transmembrane region" description="Helical" evidence="1">
    <location>
        <begin position="44"/>
        <end position="64"/>
    </location>
</feature>
<evidence type="ECO:0000313" key="2">
    <source>
        <dbReference type="EMBL" id="MBB3057022.1"/>
    </source>
</evidence>
<dbReference type="RefSeq" id="WP_096355697.1">
    <property type="nucleotide sequence ID" value="NZ_AP017313.1"/>
</dbReference>
<dbReference type="OrthoDB" id="157646at2"/>
<accession>A0A839SI25</accession>
<proteinExistence type="predicted"/>
<dbReference type="AlphaFoldDB" id="A0A839SI25"/>
<dbReference type="Proteomes" id="UP000539265">
    <property type="component" value="Unassembled WGS sequence"/>
</dbReference>
<dbReference type="EMBL" id="JACHWX010000011">
    <property type="protein sequence ID" value="MBB3057022.1"/>
    <property type="molecule type" value="Genomic_DNA"/>
</dbReference>
<keyword evidence="3" id="KW-1185">Reference proteome</keyword>